<organism evidence="2 3">
    <name type="scientific">Apostasia shenzhenica</name>
    <dbReference type="NCBI Taxonomy" id="1088818"/>
    <lineage>
        <taxon>Eukaryota</taxon>
        <taxon>Viridiplantae</taxon>
        <taxon>Streptophyta</taxon>
        <taxon>Embryophyta</taxon>
        <taxon>Tracheophyta</taxon>
        <taxon>Spermatophyta</taxon>
        <taxon>Magnoliopsida</taxon>
        <taxon>Liliopsida</taxon>
        <taxon>Asparagales</taxon>
        <taxon>Orchidaceae</taxon>
        <taxon>Apostasioideae</taxon>
        <taxon>Apostasia</taxon>
    </lineage>
</organism>
<gene>
    <name evidence="2" type="ORF">AXF42_Ash009184</name>
</gene>
<feature type="compositionally biased region" description="Polar residues" evidence="1">
    <location>
        <begin position="108"/>
        <end position="136"/>
    </location>
</feature>
<protein>
    <recommendedName>
        <fullName evidence="4">DUF3741 domain-containing protein</fullName>
    </recommendedName>
</protein>
<feature type="compositionally biased region" description="Basic and acidic residues" evidence="1">
    <location>
        <begin position="404"/>
        <end position="414"/>
    </location>
</feature>
<dbReference type="EMBL" id="KZ451993">
    <property type="protein sequence ID" value="PKA53688.1"/>
    <property type="molecule type" value="Genomic_DNA"/>
</dbReference>
<feature type="compositionally biased region" description="Basic and acidic residues" evidence="1">
    <location>
        <begin position="484"/>
        <end position="500"/>
    </location>
</feature>
<feature type="region of interest" description="Disordered" evidence="1">
    <location>
        <begin position="316"/>
        <end position="335"/>
    </location>
</feature>
<feature type="compositionally biased region" description="Polar residues" evidence="1">
    <location>
        <begin position="393"/>
        <end position="403"/>
    </location>
</feature>
<feature type="compositionally biased region" description="Polar residues" evidence="1">
    <location>
        <begin position="56"/>
        <end position="66"/>
    </location>
</feature>
<dbReference type="GO" id="GO:0051513">
    <property type="term" value="P:regulation of monopolar cell growth"/>
    <property type="evidence" value="ECO:0007669"/>
    <property type="project" value="InterPro"/>
</dbReference>
<sequence length="681" mass="77113">MSKNFSDAFSHQNPECKKSAGCLSGIFQLFDNQIIRRRRLDGQGHKMGFSGHEPSSPENQRTNKSELCNLKKRLSKMPQENPRFSLESPRTSTLSSSSFSSHEHKSSQEGPTNPDRSFTSGKSPKNSARAQSSDINHQSPELIDIIKESLYKDFRSVSVKEGANVLVKKNKVLKPIDSPRPMDMSKLKVLNETLRIPTCSSYKDYSARFSCDGREVLQIFTDAEQSSKEREPPRLSLGSYEESLRRDLNFKVNSIFKGLEKKSKETSTASNFLEDQESNENHPTIVAKLMGLEPINLAKHNVIRSCGFSNFRRNMKTAQESKRENPSQSKGHSLIFPRSGELNLESTFNMRFPTENISAYIAKEMRLQKLQQEHSSELKESILEIKKDCNWKQNTENSISPQPRESKLKTKTESISESALKSAKLGLPPTPVARLEIRSHVQKKQTRNSADRINGIMIVRTDEDQRPTGNKSNSRRPQHASKLPSERLENKCRSQRLELRKSDLNKKPYVVISSTESNNFKKQPKDMQSSKSVSLKLNLSNTQDNEHQNPSKQFDVDSLTLNSSKVKALLLKQSNQKSGKAINNAAAEHKKHTMKLKEDQSVRHFEQDTALQSSPNSVLDALLHYEDLPLSPVSFSSGFKAEDQKLPSDHSLNMVRHPLNPPMTLSFEIDSEEMVSMENIN</sequence>
<evidence type="ECO:0000313" key="3">
    <source>
        <dbReference type="Proteomes" id="UP000236161"/>
    </source>
</evidence>
<dbReference type="Proteomes" id="UP000236161">
    <property type="component" value="Unassembled WGS sequence"/>
</dbReference>
<dbReference type="InterPro" id="IPR033334">
    <property type="entry name" value="LNG1/2"/>
</dbReference>
<evidence type="ECO:0008006" key="4">
    <source>
        <dbReference type="Google" id="ProtNLM"/>
    </source>
</evidence>
<accession>A0A2I0ADQ7</accession>
<feature type="region of interest" description="Disordered" evidence="1">
    <location>
        <begin position="515"/>
        <end position="534"/>
    </location>
</feature>
<feature type="region of interest" description="Disordered" evidence="1">
    <location>
        <begin position="439"/>
        <end position="500"/>
    </location>
</feature>
<proteinExistence type="predicted"/>
<feature type="compositionally biased region" description="Low complexity" evidence="1">
    <location>
        <begin position="85"/>
        <end position="100"/>
    </location>
</feature>
<feature type="region of interest" description="Disordered" evidence="1">
    <location>
        <begin position="393"/>
        <end position="427"/>
    </location>
</feature>
<dbReference type="AlphaFoldDB" id="A0A2I0ADQ7"/>
<name>A0A2I0ADQ7_9ASPA</name>
<dbReference type="OrthoDB" id="769613at2759"/>
<keyword evidence="3" id="KW-1185">Reference proteome</keyword>
<feature type="region of interest" description="Disordered" evidence="1">
    <location>
        <begin position="43"/>
        <end position="136"/>
    </location>
</feature>
<evidence type="ECO:0000313" key="2">
    <source>
        <dbReference type="EMBL" id="PKA53688.1"/>
    </source>
</evidence>
<reference evidence="2 3" key="1">
    <citation type="journal article" date="2017" name="Nature">
        <title>The Apostasia genome and the evolution of orchids.</title>
        <authorList>
            <person name="Zhang G.Q."/>
            <person name="Liu K.W."/>
            <person name="Li Z."/>
            <person name="Lohaus R."/>
            <person name="Hsiao Y.Y."/>
            <person name="Niu S.C."/>
            <person name="Wang J.Y."/>
            <person name="Lin Y.C."/>
            <person name="Xu Q."/>
            <person name="Chen L.J."/>
            <person name="Yoshida K."/>
            <person name="Fujiwara S."/>
            <person name="Wang Z.W."/>
            <person name="Zhang Y.Q."/>
            <person name="Mitsuda N."/>
            <person name="Wang M."/>
            <person name="Liu G.H."/>
            <person name="Pecoraro L."/>
            <person name="Huang H.X."/>
            <person name="Xiao X.J."/>
            <person name="Lin M."/>
            <person name="Wu X.Y."/>
            <person name="Wu W.L."/>
            <person name="Chen Y.Y."/>
            <person name="Chang S.B."/>
            <person name="Sakamoto S."/>
            <person name="Ohme-Takagi M."/>
            <person name="Yagi M."/>
            <person name="Zeng S.J."/>
            <person name="Shen C.Y."/>
            <person name="Yeh C.M."/>
            <person name="Luo Y.B."/>
            <person name="Tsai W.C."/>
            <person name="Van de Peer Y."/>
            <person name="Liu Z.J."/>
        </authorList>
    </citation>
    <scope>NUCLEOTIDE SEQUENCE [LARGE SCALE GENOMIC DNA]</scope>
    <source>
        <strain evidence="3">cv. Shenzhen</strain>
        <tissue evidence="2">Stem</tissue>
    </source>
</reference>
<evidence type="ECO:0000256" key="1">
    <source>
        <dbReference type="SAM" id="MobiDB-lite"/>
    </source>
</evidence>
<dbReference type="PANTHER" id="PTHR31680:SF4">
    <property type="entry name" value="LONGIFOLIA PROTEIN"/>
    <property type="match status" value="1"/>
</dbReference>
<dbReference type="PANTHER" id="PTHR31680">
    <property type="entry name" value="LONGIFOLIA PROTEIN"/>
    <property type="match status" value="1"/>
</dbReference>
<dbReference type="STRING" id="1088818.A0A2I0ADQ7"/>